<organism evidence="16 17">
    <name type="scientific">Magallana gigas</name>
    <name type="common">Pacific oyster</name>
    <name type="synonym">Crassostrea gigas</name>
    <dbReference type="NCBI Taxonomy" id="29159"/>
    <lineage>
        <taxon>Eukaryota</taxon>
        <taxon>Metazoa</taxon>
        <taxon>Spiralia</taxon>
        <taxon>Lophotrochozoa</taxon>
        <taxon>Mollusca</taxon>
        <taxon>Bivalvia</taxon>
        <taxon>Autobranchia</taxon>
        <taxon>Pteriomorphia</taxon>
        <taxon>Ostreida</taxon>
        <taxon>Ostreoidea</taxon>
        <taxon>Ostreidae</taxon>
        <taxon>Magallana</taxon>
    </lineage>
</organism>
<evidence type="ECO:0000256" key="7">
    <source>
        <dbReference type="ARBA" id="ARBA00023017"/>
    </source>
</evidence>
<proteinExistence type="inferred from homology"/>
<dbReference type="Proteomes" id="UP000005408">
    <property type="component" value="Unassembled WGS sequence"/>
</dbReference>
<accession>A0A8W8J7D3</accession>
<dbReference type="Pfam" id="PF12777">
    <property type="entry name" value="MT"/>
    <property type="match status" value="1"/>
</dbReference>
<dbReference type="GO" id="GO:0045505">
    <property type="term" value="F:dynein intermediate chain binding"/>
    <property type="evidence" value="ECO:0007669"/>
    <property type="project" value="InterPro"/>
</dbReference>
<keyword evidence="5" id="KW-0547">Nucleotide-binding</keyword>
<evidence type="ECO:0000256" key="6">
    <source>
        <dbReference type="ARBA" id="ARBA00022840"/>
    </source>
</evidence>
<keyword evidence="11" id="KW-0206">Cytoskeleton</keyword>
<dbReference type="SUPFAM" id="SSF52540">
    <property type="entry name" value="P-loop containing nucleoside triphosphate hydrolases"/>
    <property type="match status" value="2"/>
</dbReference>
<dbReference type="InterPro" id="IPR024317">
    <property type="entry name" value="Dynein_heavy_chain_D4_dom"/>
</dbReference>
<evidence type="ECO:0000256" key="3">
    <source>
        <dbReference type="ARBA" id="ARBA00022490"/>
    </source>
</evidence>
<dbReference type="GO" id="GO:0005930">
    <property type="term" value="C:axoneme"/>
    <property type="evidence" value="ECO:0007669"/>
    <property type="project" value="UniProtKB-SubCell"/>
</dbReference>
<protein>
    <recommendedName>
        <fullName evidence="18">Dynein heavy chain 1, axonemal</fullName>
    </recommendedName>
</protein>
<keyword evidence="3" id="KW-0963">Cytoplasm</keyword>
<evidence type="ECO:0000256" key="2">
    <source>
        <dbReference type="ARBA" id="ARBA00008887"/>
    </source>
</evidence>
<keyword evidence="17" id="KW-1185">Reference proteome</keyword>
<dbReference type="Gene3D" id="1.20.920.60">
    <property type="match status" value="1"/>
</dbReference>
<dbReference type="Gene3D" id="1.20.920.20">
    <property type="match status" value="2"/>
</dbReference>
<dbReference type="InterPro" id="IPR041589">
    <property type="entry name" value="DNAH3_AAA_lid_1"/>
</dbReference>
<dbReference type="Pfam" id="PF12775">
    <property type="entry name" value="AAA_7"/>
    <property type="match status" value="1"/>
</dbReference>
<keyword evidence="6" id="KW-0067">ATP-binding</keyword>
<dbReference type="PANTHER" id="PTHR22878:SF73">
    <property type="entry name" value="DYNEIN AXONEMAL HEAVY CHAIN 1"/>
    <property type="match status" value="1"/>
</dbReference>
<evidence type="ECO:0000256" key="1">
    <source>
        <dbReference type="ARBA" id="ARBA00004430"/>
    </source>
</evidence>
<evidence type="ECO:0000256" key="4">
    <source>
        <dbReference type="ARBA" id="ARBA00022701"/>
    </source>
</evidence>
<dbReference type="GO" id="GO:0030286">
    <property type="term" value="C:dynein complex"/>
    <property type="evidence" value="ECO:0007669"/>
    <property type="project" value="UniProtKB-KW"/>
</dbReference>
<feature type="domain" description="Dynein heavy chain coiled coil stalk" evidence="13">
    <location>
        <begin position="650"/>
        <end position="830"/>
    </location>
</feature>
<evidence type="ECO:0000256" key="8">
    <source>
        <dbReference type="ARBA" id="ARBA00023054"/>
    </source>
</evidence>
<dbReference type="GO" id="GO:0051959">
    <property type="term" value="F:dynein light intermediate chain binding"/>
    <property type="evidence" value="ECO:0007669"/>
    <property type="project" value="InterPro"/>
</dbReference>
<reference evidence="16" key="1">
    <citation type="submission" date="2022-08" db="UniProtKB">
        <authorList>
            <consortium name="EnsemblMetazoa"/>
        </authorList>
    </citation>
    <scope>IDENTIFICATION</scope>
    <source>
        <strain evidence="16">05x7-T-G4-1.051#20</strain>
    </source>
</reference>
<keyword evidence="10" id="KW-0505">Motor protein</keyword>
<evidence type="ECO:0000313" key="16">
    <source>
        <dbReference type="EnsemblMetazoa" id="G17144.1:cds"/>
    </source>
</evidence>
<name>A0A8W8J7D3_MAGGI</name>
<dbReference type="PANTHER" id="PTHR22878">
    <property type="entry name" value="DYNEIN HEAVY CHAIN 6, AXONEMAL-LIKE-RELATED"/>
    <property type="match status" value="1"/>
</dbReference>
<evidence type="ECO:0000256" key="12">
    <source>
        <dbReference type="ARBA" id="ARBA00023273"/>
    </source>
</evidence>
<dbReference type="Gene3D" id="1.20.920.30">
    <property type="match status" value="1"/>
</dbReference>
<sequence>MLSLFGVLGQWRNWLHGVPDFNIPPDTKFSDIIVPTMDTIRTSHVLEMLLKNKKTVLCVGPTGTGKTLTIADKLTSKMPKEFLPEFIVFSAKTSANQTQDLIDGKLDKRRKGVFGPPLGKYFIFFIDDLNMPALEQYGAQPPIELIRQWMDFYGWYDRKAIGDFRNLVDVNFCCAMGPPGGGRNPITARLQRHFNLLAFTEMEDPSKKKIFGTILKSWMPPSCAQYTDKMVETCILVYNTIITQLLPTPAKSHYTFNLRDLSKVFQGMLMMEQGKIEGINDVMKLWYHESCRVFQDRLVNDEDRSWFDNLMKSKMKSEFNIEFDDVVKQQPLIFGDFMSQGGDQKPYVEITDHEKMVKLLDEYLEDYNQINTAQMKLVLFMDAVKHVSRISRIIRQPLGNALLLGMGGSGRQSLTRLAAHINEYDCFQIELAKNYGMTEWRDDLKNTMMKAGLENKPMVFLFSDTQIKAESFLEDLNNILNSGDVPNIYAFDDLENIYTAMKPACQDMGMQPTKTNLFSLYTKNVRSNLHTVITMSPLGEIFRARLRQFPALVNCCTIDWFSEWPADALRSVALRFLMDIPELETTDQIMEGLVVMCQEIQVSVFNHSQKFLAELSRYNYVTPTSYLELLGIFSKLVGMKKTELNTARNRLKTGLDKLLTTADEVAKLSAELETMKPLLAEAVKESVATMEQISKDTLVAKDTMEVVEREEAQATVKAKENTAIADDAQRDLNEALPALRSGPLTRPPVGVKMVVEAVCIMKEVKPKKIAGDKPGERINDYWDPGKALLSDPGKFLESLFKFDKDNIPDDVIKKIQPLIDNPDFTPAAIAKGRGSQEGEAGPAQADLAETQAILEAAKMRLHDVQEGIATLQAKYDDCVRKKDELGPEVYRLIGGLADEKDRWKESVEKLESIINNYLGDVLGKYRSDMQEEWVRKLDENKVPRTGEPTLVATCLTRSKFAAGRSQGSPRIICRQRTV</sequence>
<dbReference type="InterPro" id="IPR024743">
    <property type="entry name" value="Dynein_HC_stalk"/>
</dbReference>
<dbReference type="GO" id="GO:0007018">
    <property type="term" value="P:microtubule-based movement"/>
    <property type="evidence" value="ECO:0007669"/>
    <property type="project" value="InterPro"/>
</dbReference>
<dbReference type="EnsemblMetazoa" id="G17144.1">
    <property type="protein sequence ID" value="G17144.1:cds"/>
    <property type="gene ID" value="G17144"/>
</dbReference>
<evidence type="ECO:0000256" key="5">
    <source>
        <dbReference type="ARBA" id="ARBA00022741"/>
    </source>
</evidence>
<comment type="similarity">
    <text evidence="2">Belongs to the dynein heavy chain family.</text>
</comment>
<evidence type="ECO:0000259" key="13">
    <source>
        <dbReference type="Pfam" id="PF12777"/>
    </source>
</evidence>
<dbReference type="InterPro" id="IPR027417">
    <property type="entry name" value="P-loop_NTPase"/>
</dbReference>
<dbReference type="GO" id="GO:0005524">
    <property type="term" value="F:ATP binding"/>
    <property type="evidence" value="ECO:0007669"/>
    <property type="project" value="UniProtKB-KW"/>
</dbReference>
<dbReference type="Gene3D" id="3.40.50.300">
    <property type="entry name" value="P-loop containing nucleotide triphosphate hydrolases"/>
    <property type="match status" value="1"/>
</dbReference>
<dbReference type="AlphaFoldDB" id="A0A8W8J7D3"/>
<dbReference type="Pfam" id="PF17857">
    <property type="entry name" value="AAA_lid_1"/>
    <property type="match status" value="1"/>
</dbReference>
<dbReference type="GO" id="GO:0005874">
    <property type="term" value="C:microtubule"/>
    <property type="evidence" value="ECO:0007669"/>
    <property type="project" value="UniProtKB-KW"/>
</dbReference>
<evidence type="ECO:0000256" key="11">
    <source>
        <dbReference type="ARBA" id="ARBA00023212"/>
    </source>
</evidence>
<evidence type="ECO:0000313" key="17">
    <source>
        <dbReference type="Proteomes" id="UP000005408"/>
    </source>
</evidence>
<keyword evidence="12" id="KW-0966">Cell projection</keyword>
<dbReference type="FunFam" id="3.40.50.300:FF:002141">
    <property type="entry name" value="Dynein heavy chain"/>
    <property type="match status" value="1"/>
</dbReference>
<feature type="domain" description="Dynein heavy chain 3 AAA+ lid" evidence="15">
    <location>
        <begin position="231"/>
        <end position="325"/>
    </location>
</feature>
<evidence type="ECO:0000256" key="10">
    <source>
        <dbReference type="ARBA" id="ARBA00023175"/>
    </source>
</evidence>
<keyword evidence="7" id="KW-0243">Dynein</keyword>
<comment type="subcellular location">
    <subcellularLocation>
        <location evidence="1">Cytoplasm</location>
        <location evidence="1">Cytoskeleton</location>
        <location evidence="1">Cilium axoneme</location>
    </subcellularLocation>
</comment>
<evidence type="ECO:0000259" key="15">
    <source>
        <dbReference type="Pfam" id="PF17857"/>
    </source>
</evidence>
<evidence type="ECO:0000259" key="14">
    <source>
        <dbReference type="Pfam" id="PF12780"/>
    </source>
</evidence>
<keyword evidence="4" id="KW-0493">Microtubule</keyword>
<dbReference type="Pfam" id="PF12780">
    <property type="entry name" value="AAA_8"/>
    <property type="match status" value="1"/>
</dbReference>
<dbReference type="FunFam" id="1.20.920.30:FF:000005">
    <property type="entry name" value="Dynein, axonemal, heavy chain 2"/>
    <property type="match status" value="1"/>
</dbReference>
<evidence type="ECO:0008006" key="18">
    <source>
        <dbReference type="Google" id="ProtNLM"/>
    </source>
</evidence>
<evidence type="ECO:0000256" key="9">
    <source>
        <dbReference type="ARBA" id="ARBA00023069"/>
    </source>
</evidence>
<keyword evidence="9" id="KW-0969">Cilium</keyword>
<dbReference type="InterPro" id="IPR026983">
    <property type="entry name" value="DHC"/>
</dbReference>
<feature type="domain" description="Dynein heavy chain AAA module D4" evidence="14">
    <location>
        <begin position="375"/>
        <end position="636"/>
    </location>
</feature>
<keyword evidence="8" id="KW-0175">Coiled coil</keyword>